<keyword evidence="5" id="KW-0256">Endoplasmic reticulum</keyword>
<dbReference type="Proteomes" id="UP000887568">
    <property type="component" value="Unplaced"/>
</dbReference>
<keyword evidence="3" id="KW-0813">Transport</keyword>
<dbReference type="RefSeq" id="XP_038058372.1">
    <property type="nucleotide sequence ID" value="XM_038202444.1"/>
</dbReference>
<comment type="similarity">
    <text evidence="2">Belongs to the SecE/SEC61-gamma family.</text>
</comment>
<keyword evidence="4 10" id="KW-0812">Transmembrane</keyword>
<dbReference type="OMA" id="VAYACTI"/>
<keyword evidence="7 10" id="KW-1133">Transmembrane helix</keyword>
<organism evidence="11 12">
    <name type="scientific">Patiria miniata</name>
    <name type="common">Bat star</name>
    <name type="synonym">Asterina miniata</name>
    <dbReference type="NCBI Taxonomy" id="46514"/>
    <lineage>
        <taxon>Eukaryota</taxon>
        <taxon>Metazoa</taxon>
        <taxon>Echinodermata</taxon>
        <taxon>Eleutherozoa</taxon>
        <taxon>Asterozoa</taxon>
        <taxon>Asteroidea</taxon>
        <taxon>Valvatacea</taxon>
        <taxon>Valvatida</taxon>
        <taxon>Asterinidae</taxon>
        <taxon>Patiria</taxon>
    </lineage>
</organism>
<dbReference type="GeneID" id="119729730"/>
<sequence length="100" mass="11078">MVALFHATSPDALCTFEIVVDEDLPQTNVTAAMDQIQQLVDPAKQFAKDSLRLVKRCTKPDRKEFQKIAIATAIGFCIMGFIGFFVKLIHIPINNIIVGS</sequence>
<dbReference type="GO" id="GO:0008320">
    <property type="term" value="F:protein transmembrane transporter activity"/>
    <property type="evidence" value="ECO:0007669"/>
    <property type="project" value="InterPro"/>
</dbReference>
<dbReference type="EnsemblMetazoa" id="XM_038202444.1">
    <property type="protein sequence ID" value="XP_038058372.1"/>
    <property type="gene ID" value="LOC119729730"/>
</dbReference>
<evidence type="ECO:0000256" key="5">
    <source>
        <dbReference type="ARBA" id="ARBA00022824"/>
    </source>
</evidence>
<keyword evidence="8" id="KW-0811">Translocation</keyword>
<protein>
    <recommendedName>
        <fullName evidence="13">Protein transport protein Sec61 subunit gamma</fullName>
    </recommendedName>
</protein>
<dbReference type="OrthoDB" id="2401875at2759"/>
<dbReference type="HAMAP" id="MF_00422">
    <property type="entry name" value="SecE"/>
    <property type="match status" value="1"/>
</dbReference>
<dbReference type="Pfam" id="PF00584">
    <property type="entry name" value="SecE"/>
    <property type="match status" value="1"/>
</dbReference>
<evidence type="ECO:0000256" key="3">
    <source>
        <dbReference type="ARBA" id="ARBA00022448"/>
    </source>
</evidence>
<dbReference type="InterPro" id="IPR001901">
    <property type="entry name" value="Translocase_SecE/Sec61-g"/>
</dbReference>
<evidence type="ECO:0000256" key="7">
    <source>
        <dbReference type="ARBA" id="ARBA00022989"/>
    </source>
</evidence>
<evidence type="ECO:0000256" key="8">
    <source>
        <dbReference type="ARBA" id="ARBA00023010"/>
    </source>
</evidence>
<accession>A0A914A3F4</accession>
<feature type="transmembrane region" description="Helical" evidence="10">
    <location>
        <begin position="68"/>
        <end position="93"/>
    </location>
</feature>
<dbReference type="PROSITE" id="PS01067">
    <property type="entry name" value="SECE_SEC61G"/>
    <property type="match status" value="1"/>
</dbReference>
<dbReference type="GO" id="GO:0006605">
    <property type="term" value="P:protein targeting"/>
    <property type="evidence" value="ECO:0007669"/>
    <property type="project" value="InterPro"/>
</dbReference>
<evidence type="ECO:0000313" key="11">
    <source>
        <dbReference type="EnsemblMetazoa" id="XP_038058372.1"/>
    </source>
</evidence>
<dbReference type="InterPro" id="IPR008158">
    <property type="entry name" value="Translocase_Sec61-g"/>
</dbReference>
<dbReference type="FunFam" id="1.20.5.820:FF:000001">
    <property type="entry name" value="Transport protein Sec61 subunit gamma"/>
    <property type="match status" value="1"/>
</dbReference>
<dbReference type="AlphaFoldDB" id="A0A914A3F4"/>
<evidence type="ECO:0008006" key="13">
    <source>
        <dbReference type="Google" id="ProtNLM"/>
    </source>
</evidence>
<comment type="subcellular location">
    <subcellularLocation>
        <location evidence="1">Endoplasmic reticulum membrane</location>
        <topology evidence="1">Single-pass membrane protein</topology>
    </subcellularLocation>
</comment>
<name>A0A914A3F4_PATMI</name>
<keyword evidence="6" id="KW-0653">Protein transport</keyword>
<evidence type="ECO:0000256" key="9">
    <source>
        <dbReference type="ARBA" id="ARBA00023136"/>
    </source>
</evidence>
<dbReference type="InterPro" id="IPR023391">
    <property type="entry name" value="Prot_translocase_SecE_dom_sf"/>
</dbReference>
<proteinExistence type="inferred from homology"/>
<dbReference type="PANTHER" id="PTHR12309">
    <property type="entry name" value="SEC61 GAMMA SUBUNIT"/>
    <property type="match status" value="1"/>
</dbReference>
<evidence type="ECO:0000256" key="4">
    <source>
        <dbReference type="ARBA" id="ARBA00022692"/>
    </source>
</evidence>
<dbReference type="NCBIfam" id="TIGR00327">
    <property type="entry name" value="secE_euk_arch"/>
    <property type="match status" value="1"/>
</dbReference>
<dbReference type="GO" id="GO:0006886">
    <property type="term" value="P:intracellular protein transport"/>
    <property type="evidence" value="ECO:0007669"/>
    <property type="project" value="InterPro"/>
</dbReference>
<keyword evidence="12" id="KW-1185">Reference proteome</keyword>
<evidence type="ECO:0000256" key="1">
    <source>
        <dbReference type="ARBA" id="ARBA00004389"/>
    </source>
</evidence>
<keyword evidence="9 10" id="KW-0472">Membrane</keyword>
<dbReference type="SUPFAM" id="SSF103456">
    <property type="entry name" value="Preprotein translocase SecE subunit"/>
    <property type="match status" value="1"/>
</dbReference>
<reference evidence="11" key="1">
    <citation type="submission" date="2022-11" db="UniProtKB">
        <authorList>
            <consortium name="EnsemblMetazoa"/>
        </authorList>
    </citation>
    <scope>IDENTIFICATION</scope>
</reference>
<evidence type="ECO:0000256" key="6">
    <source>
        <dbReference type="ARBA" id="ARBA00022927"/>
    </source>
</evidence>
<evidence type="ECO:0000256" key="10">
    <source>
        <dbReference type="SAM" id="Phobius"/>
    </source>
</evidence>
<evidence type="ECO:0000256" key="2">
    <source>
        <dbReference type="ARBA" id="ARBA00008274"/>
    </source>
</evidence>
<evidence type="ECO:0000313" key="12">
    <source>
        <dbReference type="Proteomes" id="UP000887568"/>
    </source>
</evidence>
<dbReference type="GO" id="GO:0005789">
    <property type="term" value="C:endoplasmic reticulum membrane"/>
    <property type="evidence" value="ECO:0007669"/>
    <property type="project" value="UniProtKB-SubCell"/>
</dbReference>
<dbReference type="Gene3D" id="1.20.5.820">
    <property type="entry name" value="Preprotein translocase SecE subunit"/>
    <property type="match status" value="1"/>
</dbReference>